<feature type="chain" id="PRO_5046601501" evidence="2">
    <location>
        <begin position="22"/>
        <end position="362"/>
    </location>
</feature>
<organism evidence="4 5">
    <name type="scientific">Stieleria magnilauensis</name>
    <dbReference type="NCBI Taxonomy" id="2527963"/>
    <lineage>
        <taxon>Bacteria</taxon>
        <taxon>Pseudomonadati</taxon>
        <taxon>Planctomycetota</taxon>
        <taxon>Planctomycetia</taxon>
        <taxon>Pirellulales</taxon>
        <taxon>Pirellulaceae</taxon>
        <taxon>Stieleria</taxon>
    </lineage>
</organism>
<keyword evidence="4" id="KW-0560">Oxidoreductase</keyword>
<name>A0ABX5XKI9_9BACT</name>
<accession>A0ABX5XKI9</accession>
<dbReference type="InterPro" id="IPR050553">
    <property type="entry name" value="Thioredoxin_ResA/DsbE_sf"/>
</dbReference>
<dbReference type="EMBL" id="CP036432">
    <property type="protein sequence ID" value="QDV82508.1"/>
    <property type="molecule type" value="Genomic_DNA"/>
</dbReference>
<feature type="domain" description="Thioredoxin" evidence="3">
    <location>
        <begin position="208"/>
        <end position="360"/>
    </location>
</feature>
<keyword evidence="5" id="KW-1185">Reference proteome</keyword>
<dbReference type="InterPro" id="IPR036249">
    <property type="entry name" value="Thioredoxin-like_sf"/>
</dbReference>
<dbReference type="Proteomes" id="UP000318081">
    <property type="component" value="Chromosome"/>
</dbReference>
<keyword evidence="1" id="KW-0175">Coiled coil</keyword>
<evidence type="ECO:0000256" key="1">
    <source>
        <dbReference type="SAM" id="Coils"/>
    </source>
</evidence>
<evidence type="ECO:0000313" key="5">
    <source>
        <dbReference type="Proteomes" id="UP000318081"/>
    </source>
</evidence>
<evidence type="ECO:0000256" key="2">
    <source>
        <dbReference type="SAM" id="SignalP"/>
    </source>
</evidence>
<dbReference type="Pfam" id="PF00578">
    <property type="entry name" value="AhpC-TSA"/>
    <property type="match status" value="1"/>
</dbReference>
<feature type="signal peptide" evidence="2">
    <location>
        <begin position="1"/>
        <end position="21"/>
    </location>
</feature>
<dbReference type="PANTHER" id="PTHR42852">
    <property type="entry name" value="THIOL:DISULFIDE INTERCHANGE PROTEIN DSBE"/>
    <property type="match status" value="1"/>
</dbReference>
<dbReference type="InterPro" id="IPR013766">
    <property type="entry name" value="Thioredoxin_domain"/>
</dbReference>
<dbReference type="PANTHER" id="PTHR42852:SF13">
    <property type="entry name" value="PROTEIN DIPZ"/>
    <property type="match status" value="1"/>
</dbReference>
<evidence type="ECO:0000259" key="3">
    <source>
        <dbReference type="PROSITE" id="PS51352"/>
    </source>
</evidence>
<dbReference type="RefSeq" id="WP_145208429.1">
    <property type="nucleotide sequence ID" value="NZ_CP036432.1"/>
</dbReference>
<dbReference type="SUPFAM" id="SSF52833">
    <property type="entry name" value="Thioredoxin-like"/>
    <property type="match status" value="1"/>
</dbReference>
<sequence>MFNKSLVVMAFLLAIAFDAPALPAQTAPPEIQPVLLQMIRDDAVHRELNLSEDQVRQVFAALEPIDGPWFRVRIRPAQERIETIDRLSEQLADALAEILDSKQLNRLDQLHNQALGTRMIVRDKTATALGLSPATRESLYEVFAKTDSVVAGVQQQSQAQSLDAAAAAKKIDKAKADEKKALVDALTNQQKRTLSSLTGPAFNFAAVKRMYPAAPELTSEGASWLQGDPLTLDGLKGKVVAVHFYAFQCINCRRNLPHYNRWHADYADKGLVVIGIQTPETAAERSADRVAAALQTEQIQYPVLMDAQSANWKQWSNTMWPTVYLVDKKGFLRRWWQGEMNWKGTPGEAQMRETIEQLLAEE</sequence>
<gene>
    <name evidence="4" type="primary">ykuV</name>
    <name evidence="4" type="ORF">TBK1r_14390</name>
</gene>
<proteinExistence type="predicted"/>
<dbReference type="Gene3D" id="3.40.30.10">
    <property type="entry name" value="Glutaredoxin"/>
    <property type="match status" value="1"/>
</dbReference>
<dbReference type="InterPro" id="IPR000866">
    <property type="entry name" value="AhpC/TSA"/>
</dbReference>
<evidence type="ECO:0000313" key="4">
    <source>
        <dbReference type="EMBL" id="QDV82508.1"/>
    </source>
</evidence>
<dbReference type="GO" id="GO:0016491">
    <property type="term" value="F:oxidoreductase activity"/>
    <property type="evidence" value="ECO:0007669"/>
    <property type="project" value="UniProtKB-KW"/>
</dbReference>
<feature type="coiled-coil region" evidence="1">
    <location>
        <begin position="77"/>
        <end position="104"/>
    </location>
</feature>
<keyword evidence="2" id="KW-0732">Signal</keyword>
<dbReference type="PROSITE" id="PS51352">
    <property type="entry name" value="THIOREDOXIN_2"/>
    <property type="match status" value="1"/>
</dbReference>
<dbReference type="EC" id="1.8.-.-" evidence="4"/>
<reference evidence="4 5" key="1">
    <citation type="submission" date="2019-02" db="EMBL/GenBank/DDBJ databases">
        <title>Deep-cultivation of Planctomycetes and their phenomic and genomic characterization uncovers novel biology.</title>
        <authorList>
            <person name="Wiegand S."/>
            <person name="Jogler M."/>
            <person name="Boedeker C."/>
            <person name="Pinto D."/>
            <person name="Vollmers J."/>
            <person name="Rivas-Marin E."/>
            <person name="Kohn T."/>
            <person name="Peeters S.H."/>
            <person name="Heuer A."/>
            <person name="Rast P."/>
            <person name="Oberbeckmann S."/>
            <person name="Bunk B."/>
            <person name="Jeske O."/>
            <person name="Meyerdierks A."/>
            <person name="Storesund J.E."/>
            <person name="Kallscheuer N."/>
            <person name="Luecker S."/>
            <person name="Lage O.M."/>
            <person name="Pohl T."/>
            <person name="Merkel B.J."/>
            <person name="Hornburger P."/>
            <person name="Mueller R.-W."/>
            <person name="Bruemmer F."/>
            <person name="Labrenz M."/>
            <person name="Spormann A.M."/>
            <person name="Op den Camp H."/>
            <person name="Overmann J."/>
            <person name="Amann R."/>
            <person name="Jetten M.S.M."/>
            <person name="Mascher T."/>
            <person name="Medema M.H."/>
            <person name="Devos D.P."/>
            <person name="Kaster A.-K."/>
            <person name="Ovreas L."/>
            <person name="Rohde M."/>
            <person name="Galperin M.Y."/>
            <person name="Jogler C."/>
        </authorList>
    </citation>
    <scope>NUCLEOTIDE SEQUENCE [LARGE SCALE GENOMIC DNA]</scope>
    <source>
        <strain evidence="4 5">TBK1r</strain>
    </source>
</reference>
<protein>
    <submittedName>
        <fullName evidence="4">Thiol-disulfide oxidoreductase YkuV</fullName>
        <ecNumber evidence="4">1.8.-.-</ecNumber>
    </submittedName>
</protein>